<dbReference type="PANTHER" id="PTHR30273:SF2">
    <property type="entry name" value="PROTEIN FECR"/>
    <property type="match status" value="1"/>
</dbReference>
<protein>
    <submittedName>
        <fullName evidence="4">FecR family protein</fullName>
    </submittedName>
</protein>
<dbReference type="InterPro" id="IPR032508">
    <property type="entry name" value="FecR_C"/>
</dbReference>
<keyword evidence="1" id="KW-0472">Membrane</keyword>
<feature type="domain" description="FecR protein" evidence="2">
    <location>
        <begin position="173"/>
        <end position="263"/>
    </location>
</feature>
<dbReference type="RefSeq" id="WP_111596644.1">
    <property type="nucleotide sequence ID" value="NZ_QLLL01000002.1"/>
</dbReference>
<dbReference type="AlphaFoldDB" id="A0A327R3P1"/>
<dbReference type="Pfam" id="PF16344">
    <property type="entry name" value="FecR_C"/>
    <property type="match status" value="1"/>
</dbReference>
<gene>
    <name evidence="4" type="ORF">LX64_01149</name>
</gene>
<feature type="domain" description="Protein FecR C-terminal" evidence="3">
    <location>
        <begin position="306"/>
        <end position="373"/>
    </location>
</feature>
<evidence type="ECO:0000313" key="5">
    <source>
        <dbReference type="Proteomes" id="UP000249547"/>
    </source>
</evidence>
<proteinExistence type="predicted"/>
<evidence type="ECO:0000259" key="2">
    <source>
        <dbReference type="Pfam" id="PF04773"/>
    </source>
</evidence>
<dbReference type="InterPro" id="IPR006860">
    <property type="entry name" value="FecR"/>
</dbReference>
<keyword evidence="1" id="KW-1133">Transmembrane helix</keyword>
<dbReference type="PIRSF" id="PIRSF018266">
    <property type="entry name" value="FecR"/>
    <property type="match status" value="1"/>
</dbReference>
<dbReference type="GO" id="GO:0016989">
    <property type="term" value="F:sigma factor antagonist activity"/>
    <property type="evidence" value="ECO:0007669"/>
    <property type="project" value="TreeGrafter"/>
</dbReference>
<dbReference type="Pfam" id="PF04773">
    <property type="entry name" value="FecR"/>
    <property type="match status" value="1"/>
</dbReference>
<keyword evidence="5" id="KW-1185">Reference proteome</keyword>
<keyword evidence="1" id="KW-0812">Transmembrane</keyword>
<comment type="caution">
    <text evidence="4">The sequence shown here is derived from an EMBL/GenBank/DDBJ whole genome shotgun (WGS) entry which is preliminary data.</text>
</comment>
<dbReference type="PANTHER" id="PTHR30273">
    <property type="entry name" value="PERIPLASMIC SIGNAL SENSOR AND SIGMA FACTOR ACTIVATOR FECR-RELATED"/>
    <property type="match status" value="1"/>
</dbReference>
<accession>A0A327R3P1</accession>
<sequence length="379" mass="42273">MTNDQLSPEDKHWEAIIEKLQQQGVLPVDDELLQDSLRIKQAMQQMAAVEEEDIDVVWNDFKKNHIQATAVVPIRKKRMVWYAAAAMVGGLIVGAWAYNLLHSPVGKFVYDSPKAALKDTSIQLITGNGEVVRLDTVSKLKEADGTDLSAGHEALVYGQSAQSNVVVYNTLIIPKGKMYHLVLSDGTKVWLNAASSLRYPVNFHGAQRTVEVLGEAYFDVAKDVEHPFVVKAADKVTITVLGTGFNINTYKNRVQTTLVEGKVMVKCASDSVYLRPESQVTVAHDGAMLVRNVSSDLYTAWMNNELKFEDMPLGEIMEGLGRRYNYEIEFKDAAVAEKRCGANLLATEDISTILSFLEQVTDTRFTINQSKRIIMVERK</sequence>
<reference evidence="4 5" key="1">
    <citation type="submission" date="2018-06" db="EMBL/GenBank/DDBJ databases">
        <title>Genomic Encyclopedia of Archaeal and Bacterial Type Strains, Phase II (KMG-II): from individual species to whole genera.</title>
        <authorList>
            <person name="Goeker M."/>
        </authorList>
    </citation>
    <scope>NUCLEOTIDE SEQUENCE [LARGE SCALE GENOMIC DNA]</scope>
    <source>
        <strain evidence="4 5">DSM 23857</strain>
    </source>
</reference>
<dbReference type="OrthoDB" id="737880at2"/>
<dbReference type="InterPro" id="IPR012373">
    <property type="entry name" value="Ferrdict_sens_TM"/>
</dbReference>
<dbReference type="Gene3D" id="3.55.50.30">
    <property type="match status" value="1"/>
</dbReference>
<feature type="transmembrane region" description="Helical" evidence="1">
    <location>
        <begin position="79"/>
        <end position="98"/>
    </location>
</feature>
<evidence type="ECO:0000256" key="1">
    <source>
        <dbReference type="SAM" id="Phobius"/>
    </source>
</evidence>
<dbReference type="Gene3D" id="2.60.120.1440">
    <property type="match status" value="1"/>
</dbReference>
<evidence type="ECO:0000313" key="4">
    <source>
        <dbReference type="EMBL" id="RAJ08497.1"/>
    </source>
</evidence>
<dbReference type="Proteomes" id="UP000249547">
    <property type="component" value="Unassembled WGS sequence"/>
</dbReference>
<organism evidence="4 5">
    <name type="scientific">Chitinophaga skermanii</name>
    <dbReference type="NCBI Taxonomy" id="331697"/>
    <lineage>
        <taxon>Bacteria</taxon>
        <taxon>Pseudomonadati</taxon>
        <taxon>Bacteroidota</taxon>
        <taxon>Chitinophagia</taxon>
        <taxon>Chitinophagales</taxon>
        <taxon>Chitinophagaceae</taxon>
        <taxon>Chitinophaga</taxon>
    </lineage>
</organism>
<evidence type="ECO:0000259" key="3">
    <source>
        <dbReference type="Pfam" id="PF16344"/>
    </source>
</evidence>
<name>A0A327R3P1_9BACT</name>
<dbReference type="EMBL" id="QLLL01000002">
    <property type="protein sequence ID" value="RAJ08497.1"/>
    <property type="molecule type" value="Genomic_DNA"/>
</dbReference>